<evidence type="ECO:0000256" key="6">
    <source>
        <dbReference type="RuleBase" id="RU363077"/>
    </source>
</evidence>
<evidence type="ECO:0000259" key="7">
    <source>
        <dbReference type="Pfam" id="PF00892"/>
    </source>
</evidence>
<sequence length="307" mass="34277">MRCKGGIFKNQAPILAMLLTQLIYTGMFLLSKAAISSGMKPYVFVAYRQAVAALVLAPFAYFYERKNSSSLTWRLVMKIYMASIFGLHLSMNLTYFAFRYVSATYSTAISNIVPAFVLLMAVPLRMEKLCLSERQGQAKILCLILCISGAMVFSFYKGPPIIYRAPHNHPIARRYTTRSETIKGCVMAVAAQIAWAIWLLAQKPIVRDYKSNLRLTAMQCGFGSVTTAIYGLAVDRRASSWMLLRDGSNDVLSVLYCGIAVTGVTYALQIWVVEKRGPVYPVIFNPLSLVLTAIFSAVLFHETLHWG</sequence>
<evidence type="ECO:0000256" key="5">
    <source>
        <dbReference type="ARBA" id="ARBA00023136"/>
    </source>
</evidence>
<feature type="transmembrane region" description="Helical" evidence="6">
    <location>
        <begin position="253"/>
        <end position="272"/>
    </location>
</feature>
<dbReference type="EMBL" id="AUSU01001137">
    <property type="protein sequence ID" value="EPS71709.1"/>
    <property type="molecule type" value="Genomic_DNA"/>
</dbReference>
<dbReference type="InterPro" id="IPR037185">
    <property type="entry name" value="EmrE-like"/>
</dbReference>
<feature type="transmembrane region" description="Helical" evidence="6">
    <location>
        <begin position="104"/>
        <end position="126"/>
    </location>
</feature>
<feature type="transmembrane region" description="Helical" evidence="6">
    <location>
        <begin position="181"/>
        <end position="201"/>
    </location>
</feature>
<name>S8CWB8_9LAMI</name>
<dbReference type="InterPro" id="IPR030184">
    <property type="entry name" value="WAT1-related"/>
</dbReference>
<feature type="transmembrane region" description="Helical" evidence="6">
    <location>
        <begin position="213"/>
        <end position="233"/>
    </location>
</feature>
<accession>S8CWB8</accession>
<evidence type="ECO:0000313" key="8">
    <source>
        <dbReference type="EMBL" id="EPS71709.1"/>
    </source>
</evidence>
<feature type="transmembrane region" description="Helical" evidence="6">
    <location>
        <begin position="279"/>
        <end position="300"/>
    </location>
</feature>
<dbReference type="PANTHER" id="PTHR31218">
    <property type="entry name" value="WAT1-RELATED PROTEIN"/>
    <property type="match status" value="1"/>
</dbReference>
<keyword evidence="5 6" id="KW-0472">Membrane</keyword>
<dbReference type="GO" id="GO:0016020">
    <property type="term" value="C:membrane"/>
    <property type="evidence" value="ECO:0007669"/>
    <property type="project" value="UniProtKB-SubCell"/>
</dbReference>
<evidence type="ECO:0000256" key="2">
    <source>
        <dbReference type="ARBA" id="ARBA00007635"/>
    </source>
</evidence>
<protein>
    <recommendedName>
        <fullName evidence="6">WAT1-related protein</fullName>
    </recommendedName>
</protein>
<dbReference type="SUPFAM" id="SSF103481">
    <property type="entry name" value="Multidrug resistance efflux transporter EmrE"/>
    <property type="match status" value="2"/>
</dbReference>
<dbReference type="AlphaFoldDB" id="S8CWB8"/>
<comment type="similarity">
    <text evidence="2 6">Belongs to the drug/metabolite transporter (DMT) superfamily. Plant drug/metabolite exporter (P-DME) (TC 2.A.7.4) family.</text>
</comment>
<keyword evidence="9" id="KW-1185">Reference proteome</keyword>
<proteinExistence type="inferred from homology"/>
<evidence type="ECO:0000313" key="9">
    <source>
        <dbReference type="Proteomes" id="UP000015453"/>
    </source>
</evidence>
<feature type="non-terminal residue" evidence="8">
    <location>
        <position position="307"/>
    </location>
</feature>
<keyword evidence="3 6" id="KW-0812">Transmembrane</keyword>
<dbReference type="Pfam" id="PF00892">
    <property type="entry name" value="EamA"/>
    <property type="match status" value="2"/>
</dbReference>
<comment type="subcellular location">
    <subcellularLocation>
        <location evidence="1 6">Membrane</location>
        <topology evidence="1 6">Multi-pass membrane protein</topology>
    </subcellularLocation>
</comment>
<dbReference type="OrthoDB" id="1728340at2759"/>
<keyword evidence="4 6" id="KW-1133">Transmembrane helix</keyword>
<organism evidence="8 9">
    <name type="scientific">Genlisea aurea</name>
    <dbReference type="NCBI Taxonomy" id="192259"/>
    <lineage>
        <taxon>Eukaryota</taxon>
        <taxon>Viridiplantae</taxon>
        <taxon>Streptophyta</taxon>
        <taxon>Embryophyta</taxon>
        <taxon>Tracheophyta</taxon>
        <taxon>Spermatophyta</taxon>
        <taxon>Magnoliopsida</taxon>
        <taxon>eudicotyledons</taxon>
        <taxon>Gunneridae</taxon>
        <taxon>Pentapetalae</taxon>
        <taxon>asterids</taxon>
        <taxon>lamiids</taxon>
        <taxon>Lamiales</taxon>
        <taxon>Lentibulariaceae</taxon>
        <taxon>Genlisea</taxon>
    </lineage>
</organism>
<evidence type="ECO:0000256" key="3">
    <source>
        <dbReference type="ARBA" id="ARBA00022692"/>
    </source>
</evidence>
<comment type="caution">
    <text evidence="8">The sequence shown here is derived from an EMBL/GenBank/DDBJ whole genome shotgun (WGS) entry which is preliminary data.</text>
</comment>
<gene>
    <name evidence="8" type="ORF">M569_03050</name>
</gene>
<evidence type="ECO:0000256" key="1">
    <source>
        <dbReference type="ARBA" id="ARBA00004141"/>
    </source>
</evidence>
<feature type="transmembrane region" description="Helical" evidence="6">
    <location>
        <begin position="75"/>
        <end position="98"/>
    </location>
</feature>
<dbReference type="Proteomes" id="UP000015453">
    <property type="component" value="Unassembled WGS sequence"/>
</dbReference>
<dbReference type="InterPro" id="IPR000620">
    <property type="entry name" value="EamA_dom"/>
</dbReference>
<evidence type="ECO:0000256" key="4">
    <source>
        <dbReference type="ARBA" id="ARBA00022989"/>
    </source>
</evidence>
<dbReference type="GO" id="GO:0022857">
    <property type="term" value="F:transmembrane transporter activity"/>
    <property type="evidence" value="ECO:0007669"/>
    <property type="project" value="InterPro"/>
</dbReference>
<feature type="transmembrane region" description="Helical" evidence="6">
    <location>
        <begin position="42"/>
        <end position="63"/>
    </location>
</feature>
<feature type="domain" description="EamA" evidence="7">
    <location>
        <begin position="183"/>
        <end position="306"/>
    </location>
</feature>
<reference evidence="8 9" key="1">
    <citation type="journal article" date="2013" name="BMC Genomics">
        <title>The miniature genome of a carnivorous plant Genlisea aurea contains a low number of genes and short non-coding sequences.</title>
        <authorList>
            <person name="Leushkin E.V."/>
            <person name="Sutormin R.A."/>
            <person name="Nabieva E.R."/>
            <person name="Penin A.A."/>
            <person name="Kondrashov A.S."/>
            <person name="Logacheva M.D."/>
        </authorList>
    </citation>
    <scope>NUCLEOTIDE SEQUENCE [LARGE SCALE GENOMIC DNA]</scope>
</reference>
<feature type="transmembrane region" description="Helical" evidence="6">
    <location>
        <begin position="12"/>
        <end position="30"/>
    </location>
</feature>
<feature type="domain" description="EamA" evidence="7">
    <location>
        <begin position="14"/>
        <end position="153"/>
    </location>
</feature>